<evidence type="ECO:0000256" key="6">
    <source>
        <dbReference type="SAM" id="Phobius"/>
    </source>
</evidence>
<evidence type="ECO:0000313" key="7">
    <source>
        <dbReference type="EMBL" id="EXU61442.1"/>
    </source>
</evidence>
<dbReference type="SUPFAM" id="SSF140478">
    <property type="entry name" value="LemA-like"/>
    <property type="match status" value="1"/>
</dbReference>
<comment type="similarity">
    <text evidence="2">Belongs to the LemA family.</text>
</comment>
<dbReference type="PANTHER" id="PTHR34478">
    <property type="entry name" value="PROTEIN LEMA"/>
    <property type="match status" value="1"/>
</dbReference>
<reference evidence="7 8" key="1">
    <citation type="submission" date="2014-03" db="EMBL/GenBank/DDBJ databases">
        <title>Genome sequence of Mycoplasma ovipneumoniae strain 14811.</title>
        <authorList>
            <person name="Sirand-Pugnet P."/>
            <person name="Breton M."/>
            <person name="Dordet-Frisoni E."/>
            <person name="Baranowski E."/>
            <person name="Barre A."/>
            <person name="Couture C."/>
            <person name="Dupuy V."/>
            <person name="Gaurivaud P."/>
            <person name="Jacob D."/>
            <person name="Lemaitre C."/>
            <person name="Manso-Silvan L."/>
            <person name="Nikolski M."/>
            <person name="Nouvel L.-X."/>
            <person name="Poumarat F."/>
            <person name="Tardy F."/>
            <person name="Thebault P."/>
            <person name="Theil S."/>
            <person name="Citti C."/>
            <person name="Thiaucourt F."/>
            <person name="Blanchard A."/>
        </authorList>
    </citation>
    <scope>NUCLEOTIDE SEQUENCE [LARGE SCALE GENOMIC DNA]</scope>
    <source>
        <strain evidence="7 8">14811</strain>
    </source>
</reference>
<dbReference type="PANTHER" id="PTHR34478:SF1">
    <property type="entry name" value="PROTEIN LEMA"/>
    <property type="match status" value="1"/>
</dbReference>
<dbReference type="InterPro" id="IPR007156">
    <property type="entry name" value="MamQ_LemA"/>
</dbReference>
<evidence type="ECO:0000313" key="8">
    <source>
        <dbReference type="Proteomes" id="UP000020977"/>
    </source>
</evidence>
<dbReference type="RefSeq" id="WP_044283922.1">
    <property type="nucleotide sequence ID" value="NZ_JFAD01000007.1"/>
</dbReference>
<dbReference type="eggNOG" id="COG1704">
    <property type="taxonomic scope" value="Bacteria"/>
</dbReference>
<dbReference type="EMBL" id="JFAD01000007">
    <property type="protein sequence ID" value="EXU61442.1"/>
    <property type="molecule type" value="Genomic_DNA"/>
</dbReference>
<evidence type="ECO:0000256" key="4">
    <source>
        <dbReference type="ARBA" id="ARBA00022989"/>
    </source>
</evidence>
<gene>
    <name evidence="7" type="ORF">MOVI_0620</name>
</gene>
<evidence type="ECO:0000256" key="1">
    <source>
        <dbReference type="ARBA" id="ARBA00004167"/>
    </source>
</evidence>
<dbReference type="InterPro" id="IPR023353">
    <property type="entry name" value="LemA-like_dom_sf"/>
</dbReference>
<name>A0A014NRE2_9BACT</name>
<comment type="subcellular location">
    <subcellularLocation>
        <location evidence="1">Membrane</location>
        <topology evidence="1">Single-pass membrane protein</topology>
    </subcellularLocation>
</comment>
<protein>
    <recommendedName>
        <fullName evidence="9">LemA family protein</fullName>
    </recommendedName>
</protein>
<sequence>MSNLYNPKNAGNIEGFEPRIDNDSKKPTVSTAAKVAFWTLGTLFLFIGPIYYISQKNNFMRQQNLINESAGTIEVQLEQRSATLLKLADQVRSYREYEKSILSDITRLRSLKSNIENAQEIENLNNSLFGRLIAVSENYPELQASKIYQELIEQTSYLERELAAARRLYNSNVNSFNTEIFVFPSSIVASSMNLTTYPMFSTSNQNRQDVSFKDF</sequence>
<proteinExistence type="inferred from homology"/>
<keyword evidence="4 6" id="KW-1133">Transmembrane helix</keyword>
<evidence type="ECO:0008006" key="9">
    <source>
        <dbReference type="Google" id="ProtNLM"/>
    </source>
</evidence>
<comment type="caution">
    <text evidence="7">The sequence shown here is derived from an EMBL/GenBank/DDBJ whole genome shotgun (WGS) entry which is preliminary data.</text>
</comment>
<dbReference type="GO" id="GO:0016020">
    <property type="term" value="C:membrane"/>
    <property type="evidence" value="ECO:0007669"/>
    <property type="project" value="UniProtKB-SubCell"/>
</dbReference>
<dbReference type="AlphaFoldDB" id="A0A014NRE2"/>
<evidence type="ECO:0000256" key="2">
    <source>
        <dbReference type="ARBA" id="ARBA00008854"/>
    </source>
</evidence>
<feature type="transmembrane region" description="Helical" evidence="6">
    <location>
        <begin position="35"/>
        <end position="53"/>
    </location>
</feature>
<evidence type="ECO:0000256" key="5">
    <source>
        <dbReference type="ARBA" id="ARBA00023136"/>
    </source>
</evidence>
<dbReference type="Gene3D" id="1.20.1440.20">
    <property type="entry name" value="LemA-like domain"/>
    <property type="match status" value="1"/>
</dbReference>
<keyword evidence="5 6" id="KW-0472">Membrane</keyword>
<dbReference type="Proteomes" id="UP000020977">
    <property type="component" value="Unassembled WGS sequence"/>
</dbReference>
<evidence type="ECO:0000256" key="3">
    <source>
        <dbReference type="ARBA" id="ARBA00022692"/>
    </source>
</evidence>
<accession>A0A014NRE2</accession>
<keyword evidence="3 6" id="KW-0812">Transmembrane</keyword>
<dbReference type="PATRIC" id="fig|1188239.3.peg.193"/>
<dbReference type="Pfam" id="PF04011">
    <property type="entry name" value="LemA"/>
    <property type="match status" value="1"/>
</dbReference>
<organism evidence="7 8">
    <name type="scientific">Mesomycoplasma ovipneumoniae 14811</name>
    <dbReference type="NCBI Taxonomy" id="1188239"/>
    <lineage>
        <taxon>Bacteria</taxon>
        <taxon>Bacillati</taxon>
        <taxon>Mycoplasmatota</taxon>
        <taxon>Mycoplasmoidales</taxon>
        <taxon>Metamycoplasmataceae</taxon>
        <taxon>Mesomycoplasma</taxon>
    </lineage>
</organism>